<dbReference type="GO" id="GO:0005737">
    <property type="term" value="C:cytoplasm"/>
    <property type="evidence" value="ECO:0007669"/>
    <property type="project" value="UniProtKB-SubCell"/>
</dbReference>
<keyword evidence="5" id="KW-0489">Methyltransferase</keyword>
<keyword evidence="11" id="KW-1185">Reference proteome</keyword>
<evidence type="ECO:0000256" key="2">
    <source>
        <dbReference type="ARBA" id="ARBA00004496"/>
    </source>
</evidence>
<dbReference type="InterPro" id="IPR019410">
    <property type="entry name" value="Methyltransf_16"/>
</dbReference>
<evidence type="ECO:0000256" key="3">
    <source>
        <dbReference type="ARBA" id="ARBA00012533"/>
    </source>
</evidence>
<evidence type="ECO:0000256" key="7">
    <source>
        <dbReference type="ARBA" id="ARBA00022691"/>
    </source>
</evidence>
<dbReference type="EC" id="2.1.1.85" evidence="3"/>
<protein>
    <recommendedName>
        <fullName evidence="3">protein-histidine N-methyltransferase</fullName>
        <ecNumber evidence="3">2.1.1.85</ecNumber>
    </recommendedName>
</protein>
<keyword evidence="6" id="KW-0808">Transferase</keyword>
<evidence type="ECO:0000256" key="1">
    <source>
        <dbReference type="ARBA" id="ARBA00004123"/>
    </source>
</evidence>
<dbReference type="GO" id="GO:0005634">
    <property type="term" value="C:nucleus"/>
    <property type="evidence" value="ECO:0007669"/>
    <property type="project" value="UniProtKB-SubCell"/>
</dbReference>
<keyword evidence="4" id="KW-0963">Cytoplasm</keyword>
<evidence type="ECO:0000256" key="4">
    <source>
        <dbReference type="ARBA" id="ARBA00022490"/>
    </source>
</evidence>
<evidence type="ECO:0000313" key="11">
    <source>
        <dbReference type="Proteomes" id="UP000654913"/>
    </source>
</evidence>
<reference evidence="10" key="1">
    <citation type="submission" date="2021-01" db="EMBL/GenBank/DDBJ databases">
        <authorList>
            <consortium name="Aspergillus puulaauensis MK2 genome sequencing consortium"/>
            <person name="Kazuki M."/>
            <person name="Futagami T."/>
        </authorList>
    </citation>
    <scope>NUCLEOTIDE SEQUENCE</scope>
    <source>
        <strain evidence="10">MK2</strain>
    </source>
</reference>
<name>A0A7R7XH58_9EURO</name>
<evidence type="ECO:0000256" key="6">
    <source>
        <dbReference type="ARBA" id="ARBA00022679"/>
    </source>
</evidence>
<proteinExistence type="inferred from homology"/>
<dbReference type="KEGG" id="apuu:APUU_21782S"/>
<dbReference type="OrthoDB" id="1723750at2759"/>
<organism evidence="10 11">
    <name type="scientific">Aspergillus puulaauensis</name>
    <dbReference type="NCBI Taxonomy" id="1220207"/>
    <lineage>
        <taxon>Eukaryota</taxon>
        <taxon>Fungi</taxon>
        <taxon>Dikarya</taxon>
        <taxon>Ascomycota</taxon>
        <taxon>Pezizomycotina</taxon>
        <taxon>Eurotiomycetes</taxon>
        <taxon>Eurotiomycetidae</taxon>
        <taxon>Eurotiales</taxon>
        <taxon>Aspergillaceae</taxon>
        <taxon>Aspergillus</taxon>
    </lineage>
</organism>
<comment type="similarity">
    <text evidence="9">Belongs to the methyltransferase superfamily. METTL18 family.</text>
</comment>
<dbReference type="GeneID" id="64971355"/>
<dbReference type="AlphaFoldDB" id="A0A7R7XH58"/>
<dbReference type="Gene3D" id="3.40.50.150">
    <property type="entry name" value="Vaccinia Virus protein VP39"/>
    <property type="match status" value="1"/>
</dbReference>
<dbReference type="PANTHER" id="PTHR14614:SF39">
    <property type="entry name" value="HISTIDINE PROTEIN METHYLTRANSFERASE 1 HOMOLOG"/>
    <property type="match status" value="1"/>
</dbReference>
<comment type="subcellular location">
    <subcellularLocation>
        <location evidence="2">Cytoplasm</location>
    </subcellularLocation>
    <subcellularLocation>
        <location evidence="1">Nucleus</location>
    </subcellularLocation>
</comment>
<keyword evidence="8" id="KW-0539">Nucleus</keyword>
<gene>
    <name evidence="10" type="ORF">APUU_21782S</name>
</gene>
<dbReference type="RefSeq" id="XP_041553544.1">
    <property type="nucleotide sequence ID" value="XM_041700572.1"/>
</dbReference>
<dbReference type="Proteomes" id="UP000654913">
    <property type="component" value="Chromosome 2"/>
</dbReference>
<dbReference type="EMBL" id="AP024444">
    <property type="protein sequence ID" value="BCS21350.1"/>
    <property type="molecule type" value="Genomic_DNA"/>
</dbReference>
<evidence type="ECO:0000256" key="5">
    <source>
        <dbReference type="ARBA" id="ARBA00022603"/>
    </source>
</evidence>
<reference evidence="10" key="2">
    <citation type="submission" date="2021-02" db="EMBL/GenBank/DDBJ databases">
        <title>Aspergillus puulaauensis MK2 genome sequence.</title>
        <authorList>
            <person name="Futagami T."/>
            <person name="Mori K."/>
            <person name="Kadooka C."/>
            <person name="Tanaka T."/>
        </authorList>
    </citation>
    <scope>NUCLEOTIDE SEQUENCE</scope>
    <source>
        <strain evidence="10">MK2</strain>
    </source>
</reference>
<sequence length="374" mass="40552">MTSTFSFGFSGDDIDVDETEVNDVNEGGVQDSGAVSTLPELVKAQKHEMREWLSTLPSQISYNKCTIRPPQDAGATPDGGALTVARREIFDIRAQLMVEDSAEEQNSDLIAGLEKGDITPNFYEGGFKTWECSIDLAELVSGEGIGFEDRHIIELGSGTAVPSLALFAQLLSQTEAGSNAASAKRRTHFTFADYNSAVLRLVTLPNLILTWNHYVNRRNSTGSSDSQAEGSQDTQEEELDITPELLEGLQTDLARRGITIDFISGAWSPLFVDLVFSSPELAGYKRLILASETIYSPASLAAFSETLLALSHRYSVESRALVAAKKVYFGVGGGVDEFLAVLREVSGDDLDVEQRVDVKSGGVGRIILEIKLSK</sequence>
<evidence type="ECO:0000256" key="8">
    <source>
        <dbReference type="ARBA" id="ARBA00023242"/>
    </source>
</evidence>
<evidence type="ECO:0000256" key="9">
    <source>
        <dbReference type="ARBA" id="ARBA00038126"/>
    </source>
</evidence>
<dbReference type="GO" id="GO:0018064">
    <property type="term" value="F:protein-L-histidine N-tele-methyltransferase activity"/>
    <property type="evidence" value="ECO:0007669"/>
    <property type="project" value="UniProtKB-EC"/>
</dbReference>
<dbReference type="GO" id="GO:0032259">
    <property type="term" value="P:methylation"/>
    <property type="evidence" value="ECO:0007669"/>
    <property type="project" value="UniProtKB-KW"/>
</dbReference>
<accession>A0A7R7XH58</accession>
<evidence type="ECO:0000313" key="10">
    <source>
        <dbReference type="EMBL" id="BCS21350.1"/>
    </source>
</evidence>
<dbReference type="InterPro" id="IPR029063">
    <property type="entry name" value="SAM-dependent_MTases_sf"/>
</dbReference>
<dbReference type="PANTHER" id="PTHR14614">
    <property type="entry name" value="HEPATOCELLULAR CARCINOMA-ASSOCIATED ANTIGEN"/>
    <property type="match status" value="1"/>
</dbReference>
<keyword evidence="7" id="KW-0949">S-adenosyl-L-methionine</keyword>